<proteinExistence type="predicted"/>
<keyword evidence="1" id="KW-0732">Signal</keyword>
<name>A0A7R9AE71_9CRUS</name>
<feature type="domain" description="C-type lectin" evidence="2">
    <location>
        <begin position="153"/>
        <end position="261"/>
    </location>
</feature>
<dbReference type="InterPro" id="IPR050111">
    <property type="entry name" value="C-type_lectin/snaclec_domain"/>
</dbReference>
<accession>A0A7R9AE71</accession>
<dbReference type="SMART" id="SM00034">
    <property type="entry name" value="CLECT"/>
    <property type="match status" value="2"/>
</dbReference>
<dbReference type="EMBL" id="LR904109">
    <property type="protein sequence ID" value="CAD7252587.1"/>
    <property type="molecule type" value="Genomic_DNA"/>
</dbReference>
<dbReference type="PROSITE" id="PS50041">
    <property type="entry name" value="C_TYPE_LECTIN_2"/>
    <property type="match status" value="2"/>
</dbReference>
<dbReference type="PANTHER" id="PTHR22803">
    <property type="entry name" value="MANNOSE, PHOSPHOLIPASE, LECTIN RECEPTOR RELATED"/>
    <property type="match status" value="1"/>
</dbReference>
<dbReference type="SUPFAM" id="SSF56436">
    <property type="entry name" value="C-type lectin-like"/>
    <property type="match status" value="2"/>
</dbReference>
<sequence>MLGYLFLLSLLAGTAYSGCPNGWVKNSGSCYYFNADPTTFSKAAGTCRTLRSSLFVLPASRDENYFVGNNVKYSGTWVANVRPDETRQTSGGYDNYDSATNKDPAFDDFSYMYPRQWQNGDCSLKKGFICELAPFPAAGCDPLLGLKPAGTLKCFRIFPESQVTYGEAQAACLTKVAGKLLVVDSLTTQTAVANEMKLVVMNPTLQRTTKDFWIGLSRPNRDGSFQWQDGTPQANAVNDWWDGNQSPSTAGDCAYMFPSKWATISSDSARENTTLGVVCKGGMGSMTVSNVASVFSTLTNFFLSFF</sequence>
<dbReference type="AlphaFoldDB" id="A0A7R9AE71"/>
<dbReference type="Pfam" id="PF00059">
    <property type="entry name" value="Lectin_C"/>
    <property type="match status" value="1"/>
</dbReference>
<dbReference type="Gene3D" id="3.10.100.10">
    <property type="entry name" value="Mannose-Binding Protein A, subunit A"/>
    <property type="match status" value="2"/>
</dbReference>
<evidence type="ECO:0000313" key="4">
    <source>
        <dbReference type="Proteomes" id="UP000677054"/>
    </source>
</evidence>
<dbReference type="InterPro" id="IPR001304">
    <property type="entry name" value="C-type_lectin-like"/>
</dbReference>
<feature type="domain" description="C-type lectin" evidence="2">
    <location>
        <begin position="26"/>
        <end position="131"/>
    </location>
</feature>
<reference evidence="3" key="1">
    <citation type="submission" date="2020-11" db="EMBL/GenBank/DDBJ databases">
        <authorList>
            <person name="Tran Van P."/>
        </authorList>
    </citation>
    <scope>NUCLEOTIDE SEQUENCE</scope>
</reference>
<organism evidence="3">
    <name type="scientific">Darwinula stevensoni</name>
    <dbReference type="NCBI Taxonomy" id="69355"/>
    <lineage>
        <taxon>Eukaryota</taxon>
        <taxon>Metazoa</taxon>
        <taxon>Ecdysozoa</taxon>
        <taxon>Arthropoda</taxon>
        <taxon>Crustacea</taxon>
        <taxon>Oligostraca</taxon>
        <taxon>Ostracoda</taxon>
        <taxon>Podocopa</taxon>
        <taxon>Podocopida</taxon>
        <taxon>Darwinulocopina</taxon>
        <taxon>Darwinuloidea</taxon>
        <taxon>Darwinulidae</taxon>
        <taxon>Darwinula</taxon>
    </lineage>
</organism>
<feature type="chain" id="PRO_5036209891" description="C-type lectin domain-containing protein" evidence="1">
    <location>
        <begin position="18"/>
        <end position="306"/>
    </location>
</feature>
<dbReference type="OrthoDB" id="7357196at2759"/>
<evidence type="ECO:0000256" key="1">
    <source>
        <dbReference type="SAM" id="SignalP"/>
    </source>
</evidence>
<dbReference type="InterPro" id="IPR016186">
    <property type="entry name" value="C-type_lectin-like/link_sf"/>
</dbReference>
<dbReference type="CDD" id="cd00037">
    <property type="entry name" value="CLECT"/>
    <property type="match status" value="2"/>
</dbReference>
<feature type="signal peptide" evidence="1">
    <location>
        <begin position="1"/>
        <end position="17"/>
    </location>
</feature>
<dbReference type="EMBL" id="CAJPEV010004592">
    <property type="protein sequence ID" value="CAG0902048.1"/>
    <property type="molecule type" value="Genomic_DNA"/>
</dbReference>
<gene>
    <name evidence="3" type="ORF">DSTB1V02_LOCUS12345</name>
</gene>
<evidence type="ECO:0000313" key="3">
    <source>
        <dbReference type="EMBL" id="CAD7252587.1"/>
    </source>
</evidence>
<dbReference type="InterPro" id="IPR016187">
    <property type="entry name" value="CTDL_fold"/>
</dbReference>
<keyword evidence="4" id="KW-1185">Reference proteome</keyword>
<protein>
    <recommendedName>
        <fullName evidence="2">C-type lectin domain-containing protein</fullName>
    </recommendedName>
</protein>
<evidence type="ECO:0000259" key="2">
    <source>
        <dbReference type="PROSITE" id="PS50041"/>
    </source>
</evidence>
<dbReference type="Proteomes" id="UP000677054">
    <property type="component" value="Unassembled WGS sequence"/>
</dbReference>